<dbReference type="SUPFAM" id="SSF55486">
    <property type="entry name" value="Metalloproteases ('zincins'), catalytic domain"/>
    <property type="match status" value="1"/>
</dbReference>
<dbReference type="EMBL" id="JAFCMP010000120">
    <property type="protein sequence ID" value="KAG5185832.1"/>
    <property type="molecule type" value="Genomic_DNA"/>
</dbReference>
<evidence type="ECO:0000256" key="4">
    <source>
        <dbReference type="ARBA" id="ARBA00022801"/>
    </source>
</evidence>
<dbReference type="InterPro" id="IPR001577">
    <property type="entry name" value="Peptidase_M8"/>
</dbReference>
<evidence type="ECO:0000256" key="1">
    <source>
        <dbReference type="ARBA" id="ARBA00005860"/>
    </source>
</evidence>
<comment type="cofactor">
    <cofactor evidence="7">
        <name>Zn(2+)</name>
        <dbReference type="ChEBI" id="CHEBI:29105"/>
    </cofactor>
    <text evidence="7">Binds 1 zinc ion per subunit.</text>
</comment>
<dbReference type="GO" id="GO:0007155">
    <property type="term" value="P:cell adhesion"/>
    <property type="evidence" value="ECO:0007669"/>
    <property type="project" value="InterPro"/>
</dbReference>
<evidence type="ECO:0008006" key="10">
    <source>
        <dbReference type="Google" id="ProtNLM"/>
    </source>
</evidence>
<keyword evidence="9" id="KW-1185">Reference proteome</keyword>
<comment type="similarity">
    <text evidence="1">Belongs to the peptidase M8 family.</text>
</comment>
<evidence type="ECO:0000256" key="5">
    <source>
        <dbReference type="ARBA" id="ARBA00022833"/>
    </source>
</evidence>
<evidence type="ECO:0000256" key="2">
    <source>
        <dbReference type="ARBA" id="ARBA00022670"/>
    </source>
</evidence>
<evidence type="ECO:0000256" key="3">
    <source>
        <dbReference type="ARBA" id="ARBA00022723"/>
    </source>
</evidence>
<reference evidence="8" key="1">
    <citation type="submission" date="2021-02" db="EMBL/GenBank/DDBJ databases">
        <title>First Annotated Genome of the Yellow-green Alga Tribonema minus.</title>
        <authorList>
            <person name="Mahan K.M."/>
        </authorList>
    </citation>
    <scope>NUCLEOTIDE SEQUENCE</scope>
    <source>
        <strain evidence="8">UTEX B ZZ1240</strain>
    </source>
</reference>
<dbReference type="Pfam" id="PF01457">
    <property type="entry name" value="Peptidase_M8"/>
    <property type="match status" value="1"/>
</dbReference>
<dbReference type="GO" id="GO:0006508">
    <property type="term" value="P:proteolysis"/>
    <property type="evidence" value="ECO:0007669"/>
    <property type="project" value="UniProtKB-KW"/>
</dbReference>
<keyword evidence="6 7" id="KW-0482">Metalloprotease</keyword>
<protein>
    <recommendedName>
        <fullName evidence="10">Leishmanolysin</fullName>
    </recommendedName>
</protein>
<dbReference type="GO" id="GO:0016020">
    <property type="term" value="C:membrane"/>
    <property type="evidence" value="ECO:0007669"/>
    <property type="project" value="InterPro"/>
</dbReference>
<evidence type="ECO:0000256" key="7">
    <source>
        <dbReference type="PIRSR" id="PIRSR601577-2"/>
    </source>
</evidence>
<evidence type="ECO:0000313" key="8">
    <source>
        <dbReference type="EMBL" id="KAG5185832.1"/>
    </source>
</evidence>
<keyword evidence="3 7" id="KW-0479">Metal-binding</keyword>
<evidence type="ECO:0000313" key="9">
    <source>
        <dbReference type="Proteomes" id="UP000664859"/>
    </source>
</evidence>
<dbReference type="AlphaFoldDB" id="A0A836CH80"/>
<dbReference type="OrthoDB" id="48352at2759"/>
<gene>
    <name evidence="8" type="ORF">JKP88DRAFT_260447</name>
</gene>
<sequence>MMKFDSDDVRAMIADGSMLPVVTHEMIHVLGFGTLWPTRASNCANSCLIYDANAAGRCYASEQYAAMGLPGSLLVESQGQPQDGTYCSHWSEDQLGAELMSGLFDPAVPYNPLTAITIGGLQDAGYSVDYAQAEPLAEPARSRQLREARLAAADKALLRAPRTVRRLNRDVIRTIPVGYSEAHEWGLRQQGAK</sequence>
<dbReference type="Proteomes" id="UP000664859">
    <property type="component" value="Unassembled WGS sequence"/>
</dbReference>
<dbReference type="Gene3D" id="3.90.132.10">
    <property type="entry name" value="Leishmanolysin , domain 2"/>
    <property type="match status" value="1"/>
</dbReference>
<keyword evidence="4" id="KW-0378">Hydrolase</keyword>
<dbReference type="GO" id="GO:0004222">
    <property type="term" value="F:metalloendopeptidase activity"/>
    <property type="evidence" value="ECO:0007669"/>
    <property type="project" value="InterPro"/>
</dbReference>
<organism evidence="8 9">
    <name type="scientific">Tribonema minus</name>
    <dbReference type="NCBI Taxonomy" id="303371"/>
    <lineage>
        <taxon>Eukaryota</taxon>
        <taxon>Sar</taxon>
        <taxon>Stramenopiles</taxon>
        <taxon>Ochrophyta</taxon>
        <taxon>PX clade</taxon>
        <taxon>Xanthophyceae</taxon>
        <taxon>Tribonematales</taxon>
        <taxon>Tribonemataceae</taxon>
        <taxon>Tribonema</taxon>
    </lineage>
</organism>
<evidence type="ECO:0000256" key="6">
    <source>
        <dbReference type="ARBA" id="ARBA00023049"/>
    </source>
</evidence>
<keyword evidence="2" id="KW-0645">Protease</keyword>
<feature type="binding site" evidence="7">
    <location>
        <position position="89"/>
    </location>
    <ligand>
        <name>Zn(2+)</name>
        <dbReference type="ChEBI" id="CHEBI:29105"/>
        <note>catalytic</note>
    </ligand>
</feature>
<comment type="caution">
    <text evidence="8">The sequence shown here is derived from an EMBL/GenBank/DDBJ whole genome shotgun (WGS) entry which is preliminary data.</text>
</comment>
<dbReference type="GO" id="GO:0046872">
    <property type="term" value="F:metal ion binding"/>
    <property type="evidence" value="ECO:0007669"/>
    <property type="project" value="UniProtKB-KW"/>
</dbReference>
<keyword evidence="5 7" id="KW-0862">Zinc</keyword>
<name>A0A836CH80_9STRA</name>
<accession>A0A836CH80</accession>
<proteinExistence type="inferred from homology"/>